<reference evidence="1 2" key="1">
    <citation type="submission" date="2019-05" db="EMBL/GenBank/DDBJ databases">
        <title>Another draft genome of Portunus trituberculatus and its Hox gene families provides insights of decapod evolution.</title>
        <authorList>
            <person name="Jeong J.-H."/>
            <person name="Song I."/>
            <person name="Kim S."/>
            <person name="Choi T."/>
            <person name="Kim D."/>
            <person name="Ryu S."/>
            <person name="Kim W."/>
        </authorList>
    </citation>
    <scope>NUCLEOTIDE SEQUENCE [LARGE SCALE GENOMIC DNA]</scope>
    <source>
        <tissue evidence="1">Muscle</tissue>
    </source>
</reference>
<name>A0A5B7K7C6_PORTR</name>
<evidence type="ECO:0000313" key="1">
    <source>
        <dbReference type="EMBL" id="MPD02457.1"/>
    </source>
</evidence>
<evidence type="ECO:0000313" key="2">
    <source>
        <dbReference type="Proteomes" id="UP000324222"/>
    </source>
</evidence>
<protein>
    <submittedName>
        <fullName evidence="1">Uncharacterized protein</fullName>
    </submittedName>
</protein>
<gene>
    <name evidence="1" type="ORF">E2C01_098041</name>
</gene>
<sequence length="74" mass="7609">MSLAFLPRGLLNLSVAASNFGIFNKSYVSFLPSMARVGQDTAVPATTGCTALLPSPTVITCPTPATHAPPHQPG</sequence>
<comment type="caution">
    <text evidence="1">The sequence shown here is derived from an EMBL/GenBank/DDBJ whole genome shotgun (WGS) entry which is preliminary data.</text>
</comment>
<dbReference type="Proteomes" id="UP000324222">
    <property type="component" value="Unassembled WGS sequence"/>
</dbReference>
<organism evidence="1 2">
    <name type="scientific">Portunus trituberculatus</name>
    <name type="common">Swimming crab</name>
    <name type="synonym">Neptunus trituberculatus</name>
    <dbReference type="NCBI Taxonomy" id="210409"/>
    <lineage>
        <taxon>Eukaryota</taxon>
        <taxon>Metazoa</taxon>
        <taxon>Ecdysozoa</taxon>
        <taxon>Arthropoda</taxon>
        <taxon>Crustacea</taxon>
        <taxon>Multicrustacea</taxon>
        <taxon>Malacostraca</taxon>
        <taxon>Eumalacostraca</taxon>
        <taxon>Eucarida</taxon>
        <taxon>Decapoda</taxon>
        <taxon>Pleocyemata</taxon>
        <taxon>Brachyura</taxon>
        <taxon>Eubrachyura</taxon>
        <taxon>Portunoidea</taxon>
        <taxon>Portunidae</taxon>
        <taxon>Portuninae</taxon>
        <taxon>Portunus</taxon>
    </lineage>
</organism>
<dbReference type="EMBL" id="VSRR010131504">
    <property type="protein sequence ID" value="MPD02457.1"/>
    <property type="molecule type" value="Genomic_DNA"/>
</dbReference>
<dbReference type="AlphaFoldDB" id="A0A5B7K7C6"/>
<accession>A0A5B7K7C6</accession>
<keyword evidence="2" id="KW-1185">Reference proteome</keyword>
<proteinExistence type="predicted"/>